<gene>
    <name evidence="2" type="ORF">AR1Y2_1478</name>
</gene>
<evidence type="ECO:0000256" key="1">
    <source>
        <dbReference type="SAM" id="Phobius"/>
    </source>
</evidence>
<keyword evidence="1" id="KW-0812">Transmembrane</keyword>
<dbReference type="Proteomes" id="UP000298653">
    <property type="component" value="Chromosome"/>
</dbReference>
<evidence type="ECO:0000313" key="3">
    <source>
        <dbReference type="Proteomes" id="UP000298653"/>
    </source>
</evidence>
<protein>
    <submittedName>
        <fullName evidence="2">Uncharacterized protein</fullName>
    </submittedName>
</protein>
<dbReference type="AlphaFoldDB" id="A0A4P8IB82"/>
<keyword evidence="1" id="KW-0472">Membrane</keyword>
<organism evidence="2 3">
    <name type="scientific">Anaerostipes rhamnosivorans</name>
    <dbReference type="NCBI Taxonomy" id="1229621"/>
    <lineage>
        <taxon>Bacteria</taxon>
        <taxon>Bacillati</taxon>
        <taxon>Bacillota</taxon>
        <taxon>Clostridia</taxon>
        <taxon>Lachnospirales</taxon>
        <taxon>Lachnospiraceae</taxon>
        <taxon>Anaerostipes</taxon>
    </lineage>
</organism>
<accession>A0A4P8IB82</accession>
<sequence>MIEVKLDRIIQELAENGIGIVFGAILIGVFKVLCDSL</sequence>
<reference evidence="2 3" key="1">
    <citation type="submission" date="2019-05" db="EMBL/GenBank/DDBJ databases">
        <title>Complete genome sequencing of Anaerostipes rhamnosivorans.</title>
        <authorList>
            <person name="Bui T.P.N."/>
            <person name="de Vos W.M."/>
        </authorList>
    </citation>
    <scope>NUCLEOTIDE SEQUENCE [LARGE SCALE GENOMIC DNA]</scope>
    <source>
        <strain evidence="2 3">1y2</strain>
    </source>
</reference>
<dbReference type="KEGG" id="arf:AR1Y2_1478"/>
<feature type="transmembrane region" description="Helical" evidence="1">
    <location>
        <begin position="16"/>
        <end position="34"/>
    </location>
</feature>
<keyword evidence="3" id="KW-1185">Reference proteome</keyword>
<name>A0A4P8IB82_9FIRM</name>
<proteinExistence type="predicted"/>
<dbReference type="EMBL" id="CP040058">
    <property type="protein sequence ID" value="QCP34932.1"/>
    <property type="molecule type" value="Genomic_DNA"/>
</dbReference>
<keyword evidence="1" id="KW-1133">Transmembrane helix</keyword>
<evidence type="ECO:0000313" key="2">
    <source>
        <dbReference type="EMBL" id="QCP34932.1"/>
    </source>
</evidence>